<dbReference type="Pfam" id="PF03992">
    <property type="entry name" value="ABM"/>
    <property type="match status" value="1"/>
</dbReference>
<evidence type="ECO:0000313" key="4">
    <source>
        <dbReference type="Proteomes" id="UP000007264"/>
    </source>
</evidence>
<dbReference type="GeneID" id="17044361"/>
<organism evidence="3 4">
    <name type="scientific">Coccomyxa subellipsoidea (strain C-169)</name>
    <name type="common">Green microalga</name>
    <dbReference type="NCBI Taxonomy" id="574566"/>
    <lineage>
        <taxon>Eukaryota</taxon>
        <taxon>Viridiplantae</taxon>
        <taxon>Chlorophyta</taxon>
        <taxon>core chlorophytes</taxon>
        <taxon>Trebouxiophyceae</taxon>
        <taxon>Trebouxiophyceae incertae sedis</taxon>
        <taxon>Coccomyxaceae</taxon>
        <taxon>Coccomyxa</taxon>
        <taxon>Coccomyxa subellipsoidea</taxon>
    </lineage>
</organism>
<evidence type="ECO:0000259" key="2">
    <source>
        <dbReference type="PROSITE" id="PS51725"/>
    </source>
</evidence>
<dbReference type="Gene3D" id="3.30.70.100">
    <property type="match status" value="1"/>
</dbReference>
<keyword evidence="4" id="KW-1185">Reference proteome</keyword>
<dbReference type="Proteomes" id="UP000007264">
    <property type="component" value="Unassembled WGS sequence"/>
</dbReference>
<accession>I0Z6T2</accession>
<dbReference type="eggNOG" id="ENOG502RZAF">
    <property type="taxonomic scope" value="Eukaryota"/>
</dbReference>
<dbReference type="PANTHER" id="PTHR34474:SF2">
    <property type="entry name" value="SIGNAL TRANSDUCTION PROTEIN TRAP"/>
    <property type="match status" value="1"/>
</dbReference>
<dbReference type="InterPro" id="IPR007138">
    <property type="entry name" value="ABM_dom"/>
</dbReference>
<feature type="domain" description="ABM" evidence="2">
    <location>
        <begin position="1"/>
        <end position="90"/>
    </location>
</feature>
<dbReference type="EMBL" id="AGSI01000002">
    <property type="protein sequence ID" value="EIE26351.1"/>
    <property type="molecule type" value="Genomic_DNA"/>
</dbReference>
<comment type="caution">
    <text evidence="3">The sequence shown here is derived from an EMBL/GenBank/DDBJ whole genome shotgun (WGS) entry which is preliminary data.</text>
</comment>
<dbReference type="InterPro" id="IPR050404">
    <property type="entry name" value="Heme-degrading_MO"/>
</dbReference>
<sequence length="111" mass="12583">MNNFKVKPESCTDFEDVWKNRKSTLLETPGFIRFALLKGDEEGEYISQSVWATRQDFQNWRDSQKFAQAHGGGGDEGKPVGSAAPKTKEMLMGPPQPKFYEAVTLTEQTFF</sequence>
<evidence type="ECO:0000313" key="3">
    <source>
        <dbReference type="EMBL" id="EIE26351.1"/>
    </source>
</evidence>
<proteinExistence type="predicted"/>
<dbReference type="AlphaFoldDB" id="I0Z6T2"/>
<name>I0Z6T2_COCSC</name>
<dbReference type="OrthoDB" id="427604at2759"/>
<dbReference type="InterPro" id="IPR011008">
    <property type="entry name" value="Dimeric_a/b-barrel"/>
</dbReference>
<dbReference type="PROSITE" id="PS51725">
    <property type="entry name" value="ABM"/>
    <property type="match status" value="1"/>
</dbReference>
<reference evidence="3 4" key="1">
    <citation type="journal article" date="2012" name="Genome Biol.">
        <title>The genome of the polar eukaryotic microalga coccomyxa subellipsoidea reveals traits of cold adaptation.</title>
        <authorList>
            <person name="Blanc G."/>
            <person name="Agarkova I."/>
            <person name="Grimwood J."/>
            <person name="Kuo A."/>
            <person name="Brueggeman A."/>
            <person name="Dunigan D."/>
            <person name="Gurnon J."/>
            <person name="Ladunga I."/>
            <person name="Lindquist E."/>
            <person name="Lucas S."/>
            <person name="Pangilinan J."/>
            <person name="Proschold T."/>
            <person name="Salamov A."/>
            <person name="Schmutz J."/>
            <person name="Weeks D."/>
            <person name="Yamada T."/>
            <person name="Claverie J.M."/>
            <person name="Grigoriev I."/>
            <person name="Van Etten J."/>
            <person name="Lomsadze A."/>
            <person name="Borodovsky M."/>
        </authorList>
    </citation>
    <scope>NUCLEOTIDE SEQUENCE [LARGE SCALE GENOMIC DNA]</scope>
    <source>
        <strain evidence="3 4">C-169</strain>
    </source>
</reference>
<dbReference type="RefSeq" id="XP_005650895.1">
    <property type="nucleotide sequence ID" value="XM_005650838.1"/>
</dbReference>
<protein>
    <recommendedName>
        <fullName evidence="2">ABM domain-containing protein</fullName>
    </recommendedName>
</protein>
<feature type="region of interest" description="Disordered" evidence="1">
    <location>
        <begin position="66"/>
        <end position="95"/>
    </location>
</feature>
<dbReference type="SUPFAM" id="SSF54909">
    <property type="entry name" value="Dimeric alpha+beta barrel"/>
    <property type="match status" value="1"/>
</dbReference>
<evidence type="ECO:0000256" key="1">
    <source>
        <dbReference type="SAM" id="MobiDB-lite"/>
    </source>
</evidence>
<dbReference type="KEGG" id="csl:COCSUDRAFT_32145"/>
<gene>
    <name evidence="3" type="ORF">COCSUDRAFT_32145</name>
</gene>
<dbReference type="PANTHER" id="PTHR34474">
    <property type="entry name" value="SIGNAL TRANSDUCTION PROTEIN TRAP"/>
    <property type="match status" value="1"/>
</dbReference>